<dbReference type="InterPro" id="IPR003347">
    <property type="entry name" value="JmjC_dom"/>
</dbReference>
<keyword evidence="6" id="KW-1185">Reference proteome</keyword>
<evidence type="ECO:0000256" key="2">
    <source>
        <dbReference type="ARBA" id="ARBA00022723"/>
    </source>
</evidence>
<dbReference type="GO" id="GO:0051864">
    <property type="term" value="F:histone H3K36 demethylase activity"/>
    <property type="evidence" value="ECO:0007669"/>
    <property type="project" value="TreeGrafter"/>
</dbReference>
<dbReference type="KEGG" id="bba:Bd3682"/>
<dbReference type="Gene3D" id="2.60.120.650">
    <property type="entry name" value="Cupin"/>
    <property type="match status" value="1"/>
</dbReference>
<dbReference type="Pfam" id="PF08007">
    <property type="entry name" value="JmjC_2"/>
    <property type="match status" value="1"/>
</dbReference>
<dbReference type="InterPro" id="IPR039994">
    <property type="entry name" value="NO66-like"/>
</dbReference>
<feature type="domain" description="JmjC" evidence="4">
    <location>
        <begin position="92"/>
        <end position="254"/>
    </location>
</feature>
<protein>
    <recommendedName>
        <fullName evidence="4">JmjC domain-containing protein</fullName>
    </recommendedName>
</protein>
<dbReference type="GO" id="GO:0046872">
    <property type="term" value="F:metal ion binding"/>
    <property type="evidence" value="ECO:0007669"/>
    <property type="project" value="UniProtKB-KW"/>
</dbReference>
<evidence type="ECO:0000256" key="3">
    <source>
        <dbReference type="ARBA" id="ARBA00023004"/>
    </source>
</evidence>
<evidence type="ECO:0000313" key="5">
    <source>
        <dbReference type="EMBL" id="CAE81053.1"/>
    </source>
</evidence>
<dbReference type="RefSeq" id="WP_011165996.1">
    <property type="nucleotide sequence ID" value="NC_005363.1"/>
</dbReference>
<proteinExistence type="predicted"/>
<evidence type="ECO:0000313" key="6">
    <source>
        <dbReference type="Proteomes" id="UP000008080"/>
    </source>
</evidence>
<dbReference type="SUPFAM" id="SSF51197">
    <property type="entry name" value="Clavaminate synthase-like"/>
    <property type="match status" value="1"/>
</dbReference>
<organism evidence="5 6">
    <name type="scientific">Bdellovibrio bacteriovorus (strain ATCC 15356 / DSM 50701 / NCIMB 9529 / HD100)</name>
    <dbReference type="NCBI Taxonomy" id="264462"/>
    <lineage>
        <taxon>Bacteria</taxon>
        <taxon>Pseudomonadati</taxon>
        <taxon>Bdellovibrionota</taxon>
        <taxon>Bdellovibrionia</taxon>
        <taxon>Bdellovibrionales</taxon>
        <taxon>Pseudobdellovibrionaceae</taxon>
        <taxon>Bdellovibrio</taxon>
    </lineage>
</organism>
<sequence length="308" mass="34406">MKKLGLAELLAPVTLPEFFNSHWPVEPLFIPATPGKLQDIFALEQMQDLKNLISARQRKVRACLPDFDDEYSSIHLEPGDALKAYRNNMTLVFDSMQSQDSTIADMLGNVRADLGLVTGGAENDLCKARSIAYATPAGCGTRLHFDANANFIIQIKGTKTWRLAPNESVEFPTERFTTGSEEMPAALEKQCHAHLIDALDEDSMKVVMKPGCVLFVPRGYWHETTTEEESLSLNFTFSQPTWADVFTKSLQEVLLRSPEWRELADGLEGTDQERKEAAIARFEFLLKSLATELPEISGRLLLQEGGLI</sequence>
<dbReference type="STRING" id="264462.Bd3682"/>
<dbReference type="GO" id="GO:0032453">
    <property type="term" value="F:histone H3K4 demethylase activity"/>
    <property type="evidence" value="ECO:0007669"/>
    <property type="project" value="TreeGrafter"/>
</dbReference>
<gene>
    <name evidence="5" type="primary">yxbC</name>
    <name evidence="5" type="ordered locus">Bd3682</name>
</gene>
<keyword evidence="3" id="KW-0408">Iron</keyword>
<dbReference type="PANTHER" id="PTHR13096:SF9">
    <property type="entry name" value="BIFUNCTIONAL LYSINE-SPECIFIC DEMETHYLASE AND HISTIDYL-HYDROXYLASE"/>
    <property type="match status" value="1"/>
</dbReference>
<dbReference type="AlphaFoldDB" id="Q6MH74"/>
<dbReference type="eggNOG" id="COG2850">
    <property type="taxonomic scope" value="Bacteria"/>
</dbReference>
<keyword evidence="2" id="KW-0479">Metal-binding</keyword>
<dbReference type="PANTHER" id="PTHR13096">
    <property type="entry name" value="MINA53 MYC INDUCED NUCLEAR ANTIGEN"/>
    <property type="match status" value="1"/>
</dbReference>
<evidence type="ECO:0000256" key="1">
    <source>
        <dbReference type="ARBA" id="ARBA00001954"/>
    </source>
</evidence>
<dbReference type="PROSITE" id="PS51184">
    <property type="entry name" value="JMJC"/>
    <property type="match status" value="1"/>
</dbReference>
<name>Q6MH74_BDEBA</name>
<dbReference type="SMART" id="SM00558">
    <property type="entry name" value="JmjC"/>
    <property type="match status" value="1"/>
</dbReference>
<dbReference type="Proteomes" id="UP000008080">
    <property type="component" value="Chromosome"/>
</dbReference>
<reference evidence="5 6" key="1">
    <citation type="journal article" date="2004" name="Science">
        <title>A predator unmasked: life cycle of Bdellovibrio bacteriovorus from a genomic perspective.</title>
        <authorList>
            <person name="Rendulic S."/>
            <person name="Jagtap P."/>
            <person name="Rosinus A."/>
            <person name="Eppinger M."/>
            <person name="Baar C."/>
            <person name="Lanz C."/>
            <person name="Keller H."/>
            <person name="Lambert C."/>
            <person name="Evans K.J."/>
            <person name="Goesmann A."/>
            <person name="Meyer F."/>
            <person name="Sockett R.E."/>
            <person name="Schuster S.C."/>
        </authorList>
    </citation>
    <scope>NUCLEOTIDE SEQUENCE [LARGE SCALE GENOMIC DNA]</scope>
    <source>
        <strain evidence="6">ATCC 15356 / DSM 50701 / NCIMB 9529 / HD100</strain>
    </source>
</reference>
<dbReference type="EMBL" id="BX842656">
    <property type="protein sequence ID" value="CAE81053.1"/>
    <property type="molecule type" value="Genomic_DNA"/>
</dbReference>
<accession>Q6MH74</accession>
<comment type="cofactor">
    <cofactor evidence="1">
        <name>Fe(2+)</name>
        <dbReference type="ChEBI" id="CHEBI:29033"/>
    </cofactor>
</comment>
<dbReference type="HOGENOM" id="CLU_072054_0_0_7"/>
<dbReference type="GeneID" id="93014469"/>
<evidence type="ECO:0000259" key="4">
    <source>
        <dbReference type="PROSITE" id="PS51184"/>
    </source>
</evidence>